<feature type="region of interest" description="Disordered" evidence="1">
    <location>
        <begin position="160"/>
        <end position="210"/>
    </location>
</feature>
<feature type="compositionally biased region" description="Basic residues" evidence="1">
    <location>
        <begin position="325"/>
        <end position="334"/>
    </location>
</feature>
<feature type="compositionally biased region" description="Polar residues" evidence="1">
    <location>
        <begin position="298"/>
        <end position="308"/>
    </location>
</feature>
<dbReference type="Proteomes" id="UP000070544">
    <property type="component" value="Unassembled WGS sequence"/>
</dbReference>
<reference evidence="2 3" key="1">
    <citation type="journal article" date="2015" name="Genome Biol. Evol.">
        <title>Phylogenomic analyses indicate that early fungi evolved digesting cell walls of algal ancestors of land plants.</title>
        <authorList>
            <person name="Chang Y."/>
            <person name="Wang S."/>
            <person name="Sekimoto S."/>
            <person name="Aerts A.L."/>
            <person name="Choi C."/>
            <person name="Clum A."/>
            <person name="LaButti K.M."/>
            <person name="Lindquist E.A."/>
            <person name="Yee Ngan C."/>
            <person name="Ohm R.A."/>
            <person name="Salamov A.A."/>
            <person name="Grigoriev I.V."/>
            <person name="Spatafora J.W."/>
            <person name="Berbee M.L."/>
        </authorList>
    </citation>
    <scope>NUCLEOTIDE SEQUENCE [LARGE SCALE GENOMIC DNA]</scope>
    <source>
        <strain evidence="2 3">JEL478</strain>
    </source>
</reference>
<dbReference type="EMBL" id="KQ965886">
    <property type="protein sequence ID" value="KXS09126.1"/>
    <property type="molecule type" value="Genomic_DNA"/>
</dbReference>
<evidence type="ECO:0000313" key="3">
    <source>
        <dbReference type="Proteomes" id="UP000070544"/>
    </source>
</evidence>
<proteinExistence type="predicted"/>
<evidence type="ECO:0000256" key="1">
    <source>
        <dbReference type="SAM" id="MobiDB-lite"/>
    </source>
</evidence>
<organism evidence="2 3">
    <name type="scientific">Gonapodya prolifera (strain JEL478)</name>
    <name type="common">Monoblepharis prolifera</name>
    <dbReference type="NCBI Taxonomy" id="1344416"/>
    <lineage>
        <taxon>Eukaryota</taxon>
        <taxon>Fungi</taxon>
        <taxon>Fungi incertae sedis</taxon>
        <taxon>Chytridiomycota</taxon>
        <taxon>Chytridiomycota incertae sedis</taxon>
        <taxon>Monoblepharidomycetes</taxon>
        <taxon>Monoblepharidales</taxon>
        <taxon>Gonapodyaceae</taxon>
        <taxon>Gonapodya</taxon>
    </lineage>
</organism>
<keyword evidence="3" id="KW-1185">Reference proteome</keyword>
<evidence type="ECO:0000313" key="2">
    <source>
        <dbReference type="EMBL" id="KXS09126.1"/>
    </source>
</evidence>
<protein>
    <submittedName>
        <fullName evidence="2">Uncharacterized protein</fullName>
    </submittedName>
</protein>
<feature type="region of interest" description="Disordered" evidence="1">
    <location>
        <begin position="64"/>
        <end position="106"/>
    </location>
</feature>
<gene>
    <name evidence="2" type="ORF">M427DRAFT_161068</name>
</gene>
<feature type="compositionally biased region" description="Polar residues" evidence="1">
    <location>
        <begin position="352"/>
        <end position="362"/>
    </location>
</feature>
<feature type="compositionally biased region" description="Basic and acidic residues" evidence="1">
    <location>
        <begin position="175"/>
        <end position="202"/>
    </location>
</feature>
<accession>A0A138ZX97</accession>
<dbReference type="AlphaFoldDB" id="A0A138ZX97"/>
<name>A0A138ZX97_GONPJ</name>
<feature type="region of interest" description="Disordered" evidence="1">
    <location>
        <begin position="281"/>
        <end position="362"/>
    </location>
</feature>
<sequence length="386" mass="41848">MLRLLQRPLRGAFELISERTMKDRHLVTLEPIPRKSKTARTKNYFIEIGDRSRLLAVAWPHDLDPKNEDGTAGDSKQKRAVPQRKVANTAAAAPEAEKPNDAPQETYGDMGFLKPFPTNVPLEYVPKIPEKPADPPKPDRFFYFHIESRLLAASSVGGPYNLKRNKARPQNAWAARKDRGKVSREVTTRRKQEEEVEAERQSKQRKTWGGFSGAQCQAGAGAYGDRQWGNAGAGAYGGGQWGKAGAGAFGGGQWGNAGAGAFGAGGGNAGVVREECSGPAAPWTSMRPRTPACRSWATHPSGSTSAGRGSQGRGRPCPWPCPGPIHKRPRRIHPRASPIHMHPSPPIRPSPENGQVESRQATRCQGEEARATLKKGLCAVCGRHAI</sequence>